<organism evidence="1 2">
    <name type="scientific">Hoeflea olei</name>
    <dbReference type="NCBI Taxonomy" id="1480615"/>
    <lineage>
        <taxon>Bacteria</taxon>
        <taxon>Pseudomonadati</taxon>
        <taxon>Pseudomonadota</taxon>
        <taxon>Alphaproteobacteria</taxon>
        <taxon>Hyphomicrobiales</taxon>
        <taxon>Rhizobiaceae</taxon>
        <taxon>Hoeflea</taxon>
    </lineage>
</organism>
<dbReference type="OrthoDB" id="9794948at2"/>
<comment type="caution">
    <text evidence="1">The sequence shown here is derived from an EMBL/GenBank/DDBJ whole genome shotgun (WGS) entry which is preliminary data.</text>
</comment>
<evidence type="ECO:0000313" key="2">
    <source>
        <dbReference type="Proteomes" id="UP000094795"/>
    </source>
</evidence>
<dbReference type="InterPro" id="IPR012349">
    <property type="entry name" value="Split_barrel_FMN-bd"/>
</dbReference>
<dbReference type="PANTHER" id="PTHR35802:SF1">
    <property type="entry name" value="PROTEASE SYNTHASE AND SPORULATION PROTEIN PAI 2"/>
    <property type="match status" value="1"/>
</dbReference>
<dbReference type="RefSeq" id="WP_066183139.1">
    <property type="nucleotide sequence ID" value="NZ_LQZT01000048.1"/>
</dbReference>
<name>A0A1C1YR21_9HYPH</name>
<dbReference type="Gene3D" id="2.30.110.10">
    <property type="entry name" value="Electron Transport, Fmn-binding Protein, Chain A"/>
    <property type="match status" value="1"/>
</dbReference>
<dbReference type="Pfam" id="PF04299">
    <property type="entry name" value="FMN_bind_2"/>
    <property type="match status" value="1"/>
</dbReference>
<dbReference type="EMBL" id="LQZT01000048">
    <property type="protein sequence ID" value="OCW55982.1"/>
    <property type="molecule type" value="Genomic_DNA"/>
</dbReference>
<keyword evidence="2" id="KW-1185">Reference proteome</keyword>
<dbReference type="InterPro" id="IPR007396">
    <property type="entry name" value="TR_PAI2-type"/>
</dbReference>
<sequence>MYLPPHFAETDETVLRALIRAHPLGLLVSSSDTELLANPVPFLLSERDGATLLRAHLSKANPQWRHIKDGARVLVAFQGGDTYVTPSWYAGKAEHGKVVPTWNYAMVQARGEARVHEGADWLHPQVSELTDTHEAARPAPWAVSDAPETFVAAQLRGIVGIEIEVSELTGKWKVSQNRQEADRRGVEGGLRHEGQEAMADMVARHGGLADT</sequence>
<protein>
    <submittedName>
        <fullName evidence="1">Transcriptional regulator</fullName>
    </submittedName>
</protein>
<reference evidence="1 2" key="1">
    <citation type="submission" date="2015-12" db="EMBL/GenBank/DDBJ databases">
        <authorList>
            <person name="Shamseldin A."/>
            <person name="Moawad H."/>
            <person name="Abd El-Rahim W.M."/>
            <person name="Sadowsky M.J."/>
        </authorList>
    </citation>
    <scope>NUCLEOTIDE SEQUENCE [LARGE SCALE GENOMIC DNA]</scope>
    <source>
        <strain evidence="1 2">JC234</strain>
    </source>
</reference>
<dbReference type="PANTHER" id="PTHR35802">
    <property type="entry name" value="PROTEASE SYNTHASE AND SPORULATION PROTEIN PAI 2"/>
    <property type="match status" value="1"/>
</dbReference>
<accession>A0A1C1YR21</accession>
<dbReference type="PIRSF" id="PIRSF010372">
    <property type="entry name" value="PaiB"/>
    <property type="match status" value="1"/>
</dbReference>
<dbReference type="STRING" id="1480615.AWJ14_12235"/>
<evidence type="ECO:0000313" key="1">
    <source>
        <dbReference type="EMBL" id="OCW55982.1"/>
    </source>
</evidence>
<proteinExistence type="predicted"/>
<gene>
    <name evidence="1" type="ORF">AWJ14_12235</name>
</gene>
<dbReference type="Proteomes" id="UP000094795">
    <property type="component" value="Unassembled WGS sequence"/>
</dbReference>
<dbReference type="AlphaFoldDB" id="A0A1C1YR21"/>
<dbReference type="SUPFAM" id="SSF50475">
    <property type="entry name" value="FMN-binding split barrel"/>
    <property type="match status" value="1"/>
</dbReference>